<dbReference type="SUPFAM" id="SSF52058">
    <property type="entry name" value="L domain-like"/>
    <property type="match status" value="1"/>
</dbReference>
<evidence type="ECO:0008006" key="12">
    <source>
        <dbReference type="Google" id="ProtNLM"/>
    </source>
</evidence>
<dbReference type="PANTHER" id="PTHR23155">
    <property type="entry name" value="DISEASE RESISTANCE PROTEIN RP"/>
    <property type="match status" value="1"/>
</dbReference>
<keyword evidence="5" id="KW-0611">Plant defense</keyword>
<feature type="region of interest" description="Disordered" evidence="7">
    <location>
        <begin position="180"/>
        <end position="211"/>
    </location>
</feature>
<keyword evidence="4" id="KW-0547">Nucleotide-binding</keyword>
<feature type="compositionally biased region" description="Acidic residues" evidence="7">
    <location>
        <begin position="184"/>
        <end position="204"/>
    </location>
</feature>
<feature type="compositionally biased region" description="Low complexity" evidence="7">
    <location>
        <begin position="571"/>
        <end position="580"/>
    </location>
</feature>
<evidence type="ECO:0000256" key="4">
    <source>
        <dbReference type="ARBA" id="ARBA00022741"/>
    </source>
</evidence>
<dbReference type="CDD" id="cd14798">
    <property type="entry name" value="RX-CC_like"/>
    <property type="match status" value="1"/>
</dbReference>
<evidence type="ECO:0000313" key="11">
    <source>
        <dbReference type="Proteomes" id="UP001497457"/>
    </source>
</evidence>
<feature type="compositionally biased region" description="Polar residues" evidence="7">
    <location>
        <begin position="595"/>
        <end position="613"/>
    </location>
</feature>
<dbReference type="InterPro" id="IPR055414">
    <property type="entry name" value="LRR_R13L4/SHOC2-like"/>
</dbReference>
<proteinExistence type="inferred from homology"/>
<dbReference type="GO" id="GO:0006952">
    <property type="term" value="P:defense response"/>
    <property type="evidence" value="ECO:0007669"/>
    <property type="project" value="UniProtKB-KW"/>
</dbReference>
<feature type="region of interest" description="Disordered" evidence="7">
    <location>
        <begin position="570"/>
        <end position="629"/>
    </location>
</feature>
<evidence type="ECO:0000256" key="6">
    <source>
        <dbReference type="ARBA" id="ARBA00023054"/>
    </source>
</evidence>
<evidence type="ECO:0000256" key="1">
    <source>
        <dbReference type="ARBA" id="ARBA00008894"/>
    </source>
</evidence>
<dbReference type="Gene3D" id="1.10.10.10">
    <property type="entry name" value="Winged helix-like DNA-binding domain superfamily/Winged helix DNA-binding domain"/>
    <property type="match status" value="1"/>
</dbReference>
<dbReference type="GO" id="GO:0000166">
    <property type="term" value="F:nucleotide binding"/>
    <property type="evidence" value="ECO:0007669"/>
    <property type="project" value="UniProtKB-KW"/>
</dbReference>
<keyword evidence="11" id="KW-1185">Reference proteome</keyword>
<accession>A0ABC9B5S4</accession>
<name>A0ABC9B5S4_9POAL</name>
<dbReference type="PANTHER" id="PTHR23155:SF1062">
    <property type="entry name" value="OS11G0579400 PROTEIN"/>
    <property type="match status" value="1"/>
</dbReference>
<evidence type="ECO:0000256" key="3">
    <source>
        <dbReference type="ARBA" id="ARBA00022737"/>
    </source>
</evidence>
<comment type="similarity">
    <text evidence="1">Belongs to the disease resistance NB-LRR family.</text>
</comment>
<dbReference type="EMBL" id="OZ075134">
    <property type="protein sequence ID" value="CAL4994420.1"/>
    <property type="molecule type" value="Genomic_DNA"/>
</dbReference>
<keyword evidence="2" id="KW-0433">Leucine-rich repeat</keyword>
<dbReference type="Proteomes" id="UP001497457">
    <property type="component" value="Chromosome 24b"/>
</dbReference>
<dbReference type="Pfam" id="PF18052">
    <property type="entry name" value="Rx_N"/>
    <property type="match status" value="1"/>
</dbReference>
<reference evidence="11" key="1">
    <citation type="submission" date="2024-06" db="EMBL/GenBank/DDBJ databases">
        <authorList>
            <person name="Ryan C."/>
        </authorList>
    </citation>
    <scope>NUCLEOTIDE SEQUENCE [LARGE SCALE GENOMIC DNA]</scope>
</reference>
<dbReference type="Pfam" id="PF23598">
    <property type="entry name" value="LRR_14"/>
    <property type="match status" value="1"/>
</dbReference>
<evidence type="ECO:0000256" key="7">
    <source>
        <dbReference type="SAM" id="MobiDB-lite"/>
    </source>
</evidence>
<dbReference type="InterPro" id="IPR036388">
    <property type="entry name" value="WH-like_DNA-bd_sf"/>
</dbReference>
<evidence type="ECO:0000259" key="8">
    <source>
        <dbReference type="Pfam" id="PF18052"/>
    </source>
</evidence>
<dbReference type="Gene3D" id="1.20.5.4130">
    <property type="match status" value="1"/>
</dbReference>
<dbReference type="Gene3D" id="3.80.10.10">
    <property type="entry name" value="Ribonuclease Inhibitor"/>
    <property type="match status" value="1"/>
</dbReference>
<feature type="domain" description="Disease resistance R13L4/SHOC-2-like LRR" evidence="9">
    <location>
        <begin position="888"/>
        <end position="1210"/>
    </location>
</feature>
<feature type="domain" description="Disease resistance N-terminal" evidence="8">
    <location>
        <begin position="8"/>
        <end position="93"/>
    </location>
</feature>
<keyword evidence="6" id="KW-0175">Coiled coil</keyword>
<evidence type="ECO:0000256" key="2">
    <source>
        <dbReference type="ARBA" id="ARBA00022614"/>
    </source>
</evidence>
<dbReference type="InterPro" id="IPR044974">
    <property type="entry name" value="Disease_R_plants"/>
</dbReference>
<keyword evidence="3" id="KW-0677">Repeat</keyword>
<evidence type="ECO:0000259" key="9">
    <source>
        <dbReference type="Pfam" id="PF23598"/>
    </source>
</evidence>
<dbReference type="InterPro" id="IPR041118">
    <property type="entry name" value="Rx_N"/>
</dbReference>
<evidence type="ECO:0000313" key="10">
    <source>
        <dbReference type="EMBL" id="CAL4994420.1"/>
    </source>
</evidence>
<dbReference type="InterPro" id="IPR038005">
    <property type="entry name" value="RX-like_CC"/>
</dbReference>
<sequence>MAELATGAVNTLLGVIRNEAERLGRVGGDVQFIQEEMESMNSFLAHLARTRGEEQDEQIRTWMNQVRILANDCNNCLDVYLYRRNPNLHRPKRGVTRYLWWGWAFWWLREMVATHRAAGQLRVLRERARDVGERRLRYGVKLSKVPPAGQQLSSSPGAAVAGPQEAAGVVGAGVLTAAPSPFAADDDDDDDDGGEDDEVNDDDSLGIPHAAAATTTSSSLDDYFKRRLFDWIKATKDGTKKEKNEVASQDSILLPSIAFVLPSKPDEFAREALEEAGRHFKWSVLVDVPAVHWDFVPLRSKDILCYILLAMEELNEPHSVDVDEPWFFFSRRWDIYFKRKMLLQKIRNDSIHKVSVDQKFKEMETQVKAVIVGGEQKQMLLQDLQKIDKLQELKDKIDAHGLDELLWVLIWSTVDVAEEDQSRKKAVRMLSACYDFIVEVAARKLNTHLLGDVGDSQQLFHPAEYQDILKEIFPRSRTSTAANSNTSIIDDQIKEMIDRAKEMIQDLHKYTSEMNRDTDNKLVREGKFAFQESATAAATEKIEKIRLKIKKQLKMKGFVDQIKKLLQAERSSQYNSQAESSSKDNLGSPKADNLGAQSSSKSNTQAESSSKDNLGSPKDNLGAESTSKENLQSASSSIVNLQADSSSTNNLEAGKILIILKIDPKHASIWEDTKKTLIQLEASRYFAGAAIVTTTTTKITGQEAKKYFSDPQLELIEHSLVGQYLDIVCQHQHTRRSMYNNEETIKIVRNILEKCEPNEFCMNIFAHALKANPKRSTEELHKLHRILQARPTSPASIARRLLKFSYSDLPKQHKSCFLYLAIFPKYTIRRSTLIARWVAEGLITTEDWCWSSSGDSLVFFSAISMKHALSWAVRSKKKKIETFLRHKIHDLPQFSKLKVLDLEGCIFFAKNRGYLKDICSKILMLKYLSLRGTDVDHLPCYEINKLHELEVLDIRRTNIPASATRNVLLLKLKRLLAGHIDPSPRNTGTGMAEDCSSVQIPEKIEKMTDVEVLSNVKPRKRRDLSDIGELYQLKKLGVVMNKGSYLQDLLKVLSDRSDRLQCLSITLDITKQETTSSNRDLSSSPAPSPISLTALESLSISGSSQEVQLLPLLVTEQSRNLAKVTLSSTSLKQEDLKVLANLPKLVCLRLWHGAYTDTKGELTFRKDELEFPKLKLLTVSSSEITKISLNDGSPELEKIVLSFTGSSKITNVSFTKKSPELEEIVLSFAENKSLSMSGIHMLRRLKELELIGAVVSDEVDEAFQKNSHGKKFSYRFNTKPEIRDQETGNNAPEEGHGTLRCPSFWKINARRWSN</sequence>
<protein>
    <recommendedName>
        <fullName evidence="12">Rx N-terminal domain-containing protein</fullName>
    </recommendedName>
</protein>
<dbReference type="InterPro" id="IPR032675">
    <property type="entry name" value="LRR_dom_sf"/>
</dbReference>
<organism evidence="10 11">
    <name type="scientific">Urochloa decumbens</name>
    <dbReference type="NCBI Taxonomy" id="240449"/>
    <lineage>
        <taxon>Eukaryota</taxon>
        <taxon>Viridiplantae</taxon>
        <taxon>Streptophyta</taxon>
        <taxon>Embryophyta</taxon>
        <taxon>Tracheophyta</taxon>
        <taxon>Spermatophyta</taxon>
        <taxon>Magnoliopsida</taxon>
        <taxon>Liliopsida</taxon>
        <taxon>Poales</taxon>
        <taxon>Poaceae</taxon>
        <taxon>PACMAD clade</taxon>
        <taxon>Panicoideae</taxon>
        <taxon>Panicodae</taxon>
        <taxon>Paniceae</taxon>
        <taxon>Melinidinae</taxon>
        <taxon>Urochloa</taxon>
    </lineage>
</organism>
<gene>
    <name evidence="10" type="ORF">URODEC1_LOCUS61917</name>
</gene>
<evidence type="ECO:0000256" key="5">
    <source>
        <dbReference type="ARBA" id="ARBA00022821"/>
    </source>
</evidence>
<reference evidence="10 11" key="2">
    <citation type="submission" date="2024-10" db="EMBL/GenBank/DDBJ databases">
        <authorList>
            <person name="Ryan C."/>
        </authorList>
    </citation>
    <scope>NUCLEOTIDE SEQUENCE [LARGE SCALE GENOMIC DNA]</scope>
</reference>